<feature type="binding site" evidence="22">
    <location>
        <position position="810"/>
    </location>
    <ligand>
        <name>ATP</name>
        <dbReference type="ChEBI" id="CHEBI:30616"/>
    </ligand>
</feature>
<evidence type="ECO:0000256" key="9">
    <source>
        <dbReference type="ARBA" id="ARBA00022679"/>
    </source>
</evidence>
<feature type="transmembrane region" description="Helical" evidence="23">
    <location>
        <begin position="720"/>
        <end position="743"/>
    </location>
</feature>
<evidence type="ECO:0000256" key="22">
    <source>
        <dbReference type="PROSITE-ProRule" id="PRU10141"/>
    </source>
</evidence>
<dbReference type="PROSITE" id="PS50011">
    <property type="entry name" value="PROTEIN_KINASE_DOM"/>
    <property type="match status" value="1"/>
</dbReference>
<dbReference type="Gene3D" id="3.80.10.10">
    <property type="entry name" value="Ribonuclease Inhibitor"/>
    <property type="match status" value="3"/>
</dbReference>
<keyword evidence="12" id="KW-0677">Repeat</keyword>
<keyword evidence="27" id="KW-1185">Reference proteome</keyword>
<dbReference type="PROSITE" id="PS00108">
    <property type="entry name" value="PROTEIN_KINASE_ST"/>
    <property type="match status" value="1"/>
</dbReference>
<dbReference type="AlphaFoldDB" id="A0A8T0ME19"/>
<evidence type="ECO:0000256" key="10">
    <source>
        <dbReference type="ARBA" id="ARBA00022692"/>
    </source>
</evidence>
<evidence type="ECO:0000256" key="8">
    <source>
        <dbReference type="ARBA" id="ARBA00022614"/>
    </source>
</evidence>
<sequence length="1064" mass="114792">MVAARRSTASTAALLLLLLAVAASVFSSAVLQLGQEQDRSALLQLKNAFPSVELLRRWSPDSGAADHCTWPGVTCDARSRVVALEVPAPSRRFETGGELAGELPAAVGLLTELKQVSFPFHGLRGEIPSEIWGLEKLEVVNLAGNSLRGALPAVFPPRLRVLTLDSNLLHGEIPSSLSTCKDLERLDLSGNRFTGSVPGALGGLPKLKTLDLSGNLFLGSIPSSLGNCAQLLSLRLFSNLLNGSVPAEIGRLSKLQVLDVSGNRLSGPVPLELGNCSDLSVLILSSQFNSMDSHELNLFERGIPESVTALPRLRVLWAPRAGLEGTVPDNWGRCRSLEMVNLGENLLSGAIPRELGLCSNLKFLNLSSNRLSGSLDKDLCPHCMDVFDVSGNELSGSIPACENKVCASQLMLDGITSSYSSLLISKTLEELSLSFYNSGGRSIVYHNFAKNNLEGHLTSLPFSADRFGNKTSYVFVVDHNKFSGSLDSILLEKCSSLKGLVVSFRDNKISGQFTAEFSTKCSAIRALDLAGNQISGVMPDNVGSLGALVKMDMSRNLLQGQIPASFKEFKSLKFLSLAGNNLSGRIPSCLGQLRSLKVLDLSSNSLAGKIPSNLVTLRDLSVLLLNNNRLSGNIPDLTSSPSLSIFNVSFNDLSGPLPSKFHLLTCDSIHGNPSLQPCGLSALSDPLMNVRALSEADTNPPADNTAPDGNGGGGFSKIEIASITSASAIVAVLLALIILYVYTRKCASRPSRRSLRKREVTVFVDIGAPLTYETVLRASGSFNASNCIGSGGFGATYKAEVAPGKLVAIKRLAIGRFQGIQQFQAEVKTLGRCCRHPNLVTLIGYHLSDSEMFLIYNFLPGGNLERFIQERTKRPIDWRMLHKIALDVARALAYLHDNCVPRILHRDVKPSNILLDNDYTAYLSDFGLARLLGNSETHATTGVAGTFGYVAPEYAMTCRVSDKADVYSYGVVLLELISDKKALDPSFSPYGNGFNIVAWACMLLQKGRAREFFIEGLWDVAPHDDLVEILHLGIKCTVDSLSSRPTMKQVVRRLKELRPPSYQG</sequence>
<accession>A0A8T0ME19</accession>
<evidence type="ECO:0000256" key="12">
    <source>
        <dbReference type="ARBA" id="ARBA00022737"/>
    </source>
</evidence>
<dbReference type="InterPro" id="IPR032675">
    <property type="entry name" value="LRR_dom_sf"/>
</dbReference>
<keyword evidence="19" id="KW-0325">Glycoprotein</keyword>
<evidence type="ECO:0000259" key="25">
    <source>
        <dbReference type="PROSITE" id="PS50011"/>
    </source>
</evidence>
<dbReference type="FunFam" id="3.80.10.10:FF:000369">
    <property type="entry name" value="LRR receptor-like serine/threonine-protein kinase RPK2"/>
    <property type="match status" value="1"/>
</dbReference>
<evidence type="ECO:0000313" key="26">
    <source>
        <dbReference type="EMBL" id="KAG2535145.1"/>
    </source>
</evidence>
<protein>
    <recommendedName>
        <fullName evidence="3">non-specific serine/threonine protein kinase</fullName>
        <ecNumber evidence="3">2.7.11.1</ecNumber>
    </recommendedName>
</protein>
<evidence type="ECO:0000256" key="15">
    <source>
        <dbReference type="ARBA" id="ARBA00022840"/>
    </source>
</evidence>
<feature type="chain" id="PRO_5035775630" description="non-specific serine/threonine protein kinase" evidence="24">
    <location>
        <begin position="28"/>
        <end position="1064"/>
    </location>
</feature>
<keyword evidence="16 23" id="KW-1133">Transmembrane helix</keyword>
<evidence type="ECO:0000256" key="17">
    <source>
        <dbReference type="ARBA" id="ARBA00023136"/>
    </source>
</evidence>
<dbReference type="PRINTS" id="PR00019">
    <property type="entry name" value="LEURICHRPT"/>
</dbReference>
<keyword evidence="5" id="KW-1003">Cell membrane</keyword>
<keyword evidence="8" id="KW-0433">Leucine-rich repeat</keyword>
<dbReference type="InterPro" id="IPR011009">
    <property type="entry name" value="Kinase-like_dom_sf"/>
</dbReference>
<comment type="catalytic activity">
    <reaction evidence="21">
        <text>L-seryl-[protein] + ATP = O-phospho-L-seryl-[protein] + ADP + H(+)</text>
        <dbReference type="Rhea" id="RHEA:17989"/>
        <dbReference type="Rhea" id="RHEA-COMP:9863"/>
        <dbReference type="Rhea" id="RHEA-COMP:11604"/>
        <dbReference type="ChEBI" id="CHEBI:15378"/>
        <dbReference type="ChEBI" id="CHEBI:29999"/>
        <dbReference type="ChEBI" id="CHEBI:30616"/>
        <dbReference type="ChEBI" id="CHEBI:83421"/>
        <dbReference type="ChEBI" id="CHEBI:456216"/>
        <dbReference type="EC" id="2.7.11.1"/>
    </reaction>
</comment>
<feature type="signal peptide" evidence="24">
    <location>
        <begin position="1"/>
        <end position="27"/>
    </location>
</feature>
<dbReference type="GO" id="GO:0004674">
    <property type="term" value="F:protein serine/threonine kinase activity"/>
    <property type="evidence" value="ECO:0007669"/>
    <property type="project" value="UniProtKB-KW"/>
</dbReference>
<dbReference type="EMBL" id="CM029054">
    <property type="protein sequence ID" value="KAG2535145.1"/>
    <property type="molecule type" value="Genomic_DNA"/>
</dbReference>
<dbReference type="InterPro" id="IPR013210">
    <property type="entry name" value="LRR_N_plant-typ"/>
</dbReference>
<evidence type="ECO:0000256" key="23">
    <source>
        <dbReference type="SAM" id="Phobius"/>
    </source>
</evidence>
<name>A0A8T0ME19_PANVG</name>
<gene>
    <name evidence="26" type="ORF">PVAP13_9NG095800</name>
</gene>
<evidence type="ECO:0000256" key="18">
    <source>
        <dbReference type="ARBA" id="ARBA00023170"/>
    </source>
</evidence>
<evidence type="ECO:0000256" key="19">
    <source>
        <dbReference type="ARBA" id="ARBA00023180"/>
    </source>
</evidence>
<dbReference type="Pfam" id="PF13855">
    <property type="entry name" value="LRR_8"/>
    <property type="match status" value="2"/>
</dbReference>
<dbReference type="GO" id="GO:0048508">
    <property type="term" value="P:embryonic meristem development"/>
    <property type="evidence" value="ECO:0007669"/>
    <property type="project" value="UniProtKB-ARBA"/>
</dbReference>
<reference evidence="26" key="1">
    <citation type="submission" date="2020-05" db="EMBL/GenBank/DDBJ databases">
        <title>WGS assembly of Panicum virgatum.</title>
        <authorList>
            <person name="Lovell J.T."/>
            <person name="Jenkins J."/>
            <person name="Shu S."/>
            <person name="Juenger T.E."/>
            <person name="Schmutz J."/>
        </authorList>
    </citation>
    <scope>NUCLEOTIDE SEQUENCE</scope>
    <source>
        <strain evidence="26">AP13</strain>
    </source>
</reference>
<evidence type="ECO:0000256" key="21">
    <source>
        <dbReference type="ARBA" id="ARBA00048679"/>
    </source>
</evidence>
<dbReference type="Pfam" id="PF00069">
    <property type="entry name" value="Pkinase"/>
    <property type="match status" value="1"/>
</dbReference>
<evidence type="ECO:0000256" key="16">
    <source>
        <dbReference type="ARBA" id="ARBA00022989"/>
    </source>
</evidence>
<evidence type="ECO:0000256" key="1">
    <source>
        <dbReference type="ARBA" id="ARBA00004251"/>
    </source>
</evidence>
<comment type="catalytic activity">
    <reaction evidence="20">
        <text>L-threonyl-[protein] + ATP = O-phospho-L-threonyl-[protein] + ADP + H(+)</text>
        <dbReference type="Rhea" id="RHEA:46608"/>
        <dbReference type="Rhea" id="RHEA-COMP:11060"/>
        <dbReference type="Rhea" id="RHEA-COMP:11605"/>
        <dbReference type="ChEBI" id="CHEBI:15378"/>
        <dbReference type="ChEBI" id="CHEBI:30013"/>
        <dbReference type="ChEBI" id="CHEBI:30616"/>
        <dbReference type="ChEBI" id="CHEBI:61977"/>
        <dbReference type="ChEBI" id="CHEBI:456216"/>
        <dbReference type="EC" id="2.7.11.1"/>
    </reaction>
</comment>
<keyword evidence="17 23" id="KW-0472">Membrane</keyword>
<dbReference type="PANTHER" id="PTHR48056:SF63">
    <property type="entry name" value="PROTEIN KINASE DOMAIN-CONTAINING PROTEIN"/>
    <property type="match status" value="1"/>
</dbReference>
<keyword evidence="11 24" id="KW-0732">Signal</keyword>
<dbReference type="Pfam" id="PF00560">
    <property type="entry name" value="LRR_1"/>
    <property type="match status" value="3"/>
</dbReference>
<evidence type="ECO:0000256" key="7">
    <source>
        <dbReference type="ARBA" id="ARBA00022553"/>
    </source>
</evidence>
<dbReference type="PROSITE" id="PS00107">
    <property type="entry name" value="PROTEIN_KINASE_ATP"/>
    <property type="match status" value="1"/>
</dbReference>
<organism evidence="26 27">
    <name type="scientific">Panicum virgatum</name>
    <name type="common">Blackwell switchgrass</name>
    <dbReference type="NCBI Taxonomy" id="38727"/>
    <lineage>
        <taxon>Eukaryota</taxon>
        <taxon>Viridiplantae</taxon>
        <taxon>Streptophyta</taxon>
        <taxon>Embryophyta</taxon>
        <taxon>Tracheophyta</taxon>
        <taxon>Spermatophyta</taxon>
        <taxon>Magnoliopsida</taxon>
        <taxon>Liliopsida</taxon>
        <taxon>Poales</taxon>
        <taxon>Poaceae</taxon>
        <taxon>PACMAD clade</taxon>
        <taxon>Panicoideae</taxon>
        <taxon>Panicodae</taxon>
        <taxon>Paniceae</taxon>
        <taxon>Panicinae</taxon>
        <taxon>Panicum</taxon>
        <taxon>Panicum sect. Hiantes</taxon>
    </lineage>
</organism>
<dbReference type="InterPro" id="IPR050647">
    <property type="entry name" value="Plant_LRR-RLKs"/>
</dbReference>
<dbReference type="PANTHER" id="PTHR48056">
    <property type="entry name" value="LRR RECEPTOR-LIKE SERINE/THREONINE-PROTEIN KINASE-RELATED"/>
    <property type="match status" value="1"/>
</dbReference>
<comment type="caution">
    <text evidence="26">The sequence shown here is derived from an EMBL/GenBank/DDBJ whole genome shotgun (WGS) entry which is preliminary data.</text>
</comment>
<dbReference type="OrthoDB" id="1896041at2759"/>
<evidence type="ECO:0000313" key="27">
    <source>
        <dbReference type="Proteomes" id="UP000823388"/>
    </source>
</evidence>
<proteinExistence type="inferred from homology"/>
<dbReference type="GO" id="GO:0009414">
    <property type="term" value="P:response to water deprivation"/>
    <property type="evidence" value="ECO:0007669"/>
    <property type="project" value="UniProtKB-ARBA"/>
</dbReference>
<dbReference type="CDD" id="cd14066">
    <property type="entry name" value="STKc_IRAK"/>
    <property type="match status" value="1"/>
</dbReference>
<dbReference type="Gene3D" id="1.10.510.10">
    <property type="entry name" value="Transferase(Phosphotransferase) domain 1"/>
    <property type="match status" value="1"/>
</dbReference>
<evidence type="ECO:0000256" key="13">
    <source>
        <dbReference type="ARBA" id="ARBA00022741"/>
    </source>
</evidence>
<comment type="subcellular location">
    <subcellularLocation>
        <location evidence="1">Cell membrane</location>
        <topology evidence="1">Single-pass type I membrane protein</topology>
    </subcellularLocation>
</comment>
<dbReference type="InterPro" id="IPR001611">
    <property type="entry name" value="Leu-rich_rpt"/>
</dbReference>
<evidence type="ECO:0000256" key="2">
    <source>
        <dbReference type="ARBA" id="ARBA00008684"/>
    </source>
</evidence>
<dbReference type="InterPro" id="IPR017441">
    <property type="entry name" value="Protein_kinase_ATP_BS"/>
</dbReference>
<dbReference type="SMART" id="SM00369">
    <property type="entry name" value="LRR_TYP"/>
    <property type="match status" value="6"/>
</dbReference>
<dbReference type="InterPro" id="IPR003591">
    <property type="entry name" value="Leu-rich_rpt_typical-subtyp"/>
</dbReference>
<dbReference type="FunFam" id="1.10.510.10:FF:000192">
    <property type="entry name" value="LRR receptor-like serine/threonine-protein kinase RPK2"/>
    <property type="match status" value="1"/>
</dbReference>
<evidence type="ECO:0000256" key="6">
    <source>
        <dbReference type="ARBA" id="ARBA00022527"/>
    </source>
</evidence>
<keyword evidence="15 22" id="KW-0067">ATP-binding</keyword>
<evidence type="ECO:0000256" key="3">
    <source>
        <dbReference type="ARBA" id="ARBA00012513"/>
    </source>
</evidence>
<dbReference type="FunFam" id="3.80.10.10:FF:000041">
    <property type="entry name" value="LRR receptor-like serine/threonine-protein kinase ERECTA"/>
    <property type="match status" value="2"/>
</dbReference>
<evidence type="ECO:0000256" key="24">
    <source>
        <dbReference type="SAM" id="SignalP"/>
    </source>
</evidence>
<dbReference type="SMART" id="SM00220">
    <property type="entry name" value="S_TKc"/>
    <property type="match status" value="1"/>
</dbReference>
<dbReference type="FunFam" id="3.30.200.20:FF:000260">
    <property type="entry name" value="LRR receptor-like serine/threonine-protein kinase RPK2"/>
    <property type="match status" value="1"/>
</dbReference>
<keyword evidence="13 22" id="KW-0547">Nucleotide-binding</keyword>
<evidence type="ECO:0000256" key="5">
    <source>
        <dbReference type="ARBA" id="ARBA00022475"/>
    </source>
</evidence>
<keyword evidence="7" id="KW-0597">Phosphoprotein</keyword>
<comment type="similarity">
    <text evidence="2">Belongs to the protein kinase superfamily. Ser/Thr protein kinase family.</text>
</comment>
<feature type="domain" description="Protein kinase" evidence="25">
    <location>
        <begin position="782"/>
        <end position="1057"/>
    </location>
</feature>
<evidence type="ECO:0000256" key="20">
    <source>
        <dbReference type="ARBA" id="ARBA00047899"/>
    </source>
</evidence>
<dbReference type="GO" id="GO:0009409">
    <property type="term" value="P:response to cold"/>
    <property type="evidence" value="ECO:0007669"/>
    <property type="project" value="UniProtKB-ARBA"/>
</dbReference>
<dbReference type="GO" id="GO:0009945">
    <property type="term" value="P:radial axis specification"/>
    <property type="evidence" value="ECO:0007669"/>
    <property type="project" value="UniProtKB-ARBA"/>
</dbReference>
<keyword evidence="10 23" id="KW-0812">Transmembrane</keyword>
<dbReference type="GO" id="GO:0005524">
    <property type="term" value="F:ATP binding"/>
    <property type="evidence" value="ECO:0007669"/>
    <property type="project" value="UniProtKB-UniRule"/>
</dbReference>
<dbReference type="SUPFAM" id="SSF52058">
    <property type="entry name" value="L domain-like"/>
    <property type="match status" value="2"/>
</dbReference>
<evidence type="ECO:0000256" key="14">
    <source>
        <dbReference type="ARBA" id="ARBA00022777"/>
    </source>
</evidence>
<dbReference type="InterPro" id="IPR008271">
    <property type="entry name" value="Ser/Thr_kinase_AS"/>
</dbReference>
<keyword evidence="18" id="KW-0675">Receptor</keyword>
<keyword evidence="6" id="KW-0723">Serine/threonine-protein kinase</keyword>
<evidence type="ECO:0000256" key="4">
    <source>
        <dbReference type="ARBA" id="ARBA00022473"/>
    </source>
</evidence>
<dbReference type="Proteomes" id="UP000823388">
    <property type="component" value="Chromosome 9N"/>
</dbReference>
<keyword evidence="14" id="KW-0418">Kinase</keyword>
<dbReference type="Pfam" id="PF08263">
    <property type="entry name" value="LRRNT_2"/>
    <property type="match status" value="1"/>
</dbReference>
<evidence type="ECO:0000256" key="11">
    <source>
        <dbReference type="ARBA" id="ARBA00022729"/>
    </source>
</evidence>
<dbReference type="InterPro" id="IPR000719">
    <property type="entry name" value="Prot_kinase_dom"/>
</dbReference>
<dbReference type="EC" id="2.7.11.1" evidence="3"/>
<keyword evidence="4" id="KW-0217">Developmental protein</keyword>
<keyword evidence="9" id="KW-0808">Transferase</keyword>
<dbReference type="GO" id="GO:0005886">
    <property type="term" value="C:plasma membrane"/>
    <property type="evidence" value="ECO:0007669"/>
    <property type="project" value="UniProtKB-SubCell"/>
</dbReference>
<dbReference type="SUPFAM" id="SSF56112">
    <property type="entry name" value="Protein kinase-like (PK-like)"/>
    <property type="match status" value="1"/>
</dbReference>
<dbReference type="GO" id="GO:0009942">
    <property type="term" value="P:longitudinal axis specification"/>
    <property type="evidence" value="ECO:0007669"/>
    <property type="project" value="UniProtKB-ARBA"/>
</dbReference>
<dbReference type="Gene3D" id="3.30.200.20">
    <property type="entry name" value="Phosphorylase Kinase, domain 1"/>
    <property type="match status" value="1"/>
</dbReference>
<dbReference type="FunFam" id="3.80.10.10:FF:000275">
    <property type="entry name" value="Leucine-rich repeat receptor-like protein kinase"/>
    <property type="match status" value="1"/>
</dbReference>